<evidence type="ECO:0000313" key="4">
    <source>
        <dbReference type="Proteomes" id="UP000238164"/>
    </source>
</evidence>
<gene>
    <name evidence="3" type="ORF">MPLG2_2669</name>
</gene>
<proteinExistence type="predicted"/>
<dbReference type="KEGG" id="mgg:MPLG2_2669"/>
<dbReference type="GO" id="GO:0016530">
    <property type="term" value="F:metallochaperone activity"/>
    <property type="evidence" value="ECO:0007669"/>
    <property type="project" value="TreeGrafter"/>
</dbReference>
<feature type="compositionally biased region" description="Basic and acidic residues" evidence="2">
    <location>
        <begin position="12"/>
        <end position="26"/>
    </location>
</feature>
<protein>
    <submittedName>
        <fullName evidence="3">Putative nitrate reductase delta subunit (NarJ)</fullName>
    </submittedName>
</protein>
<feature type="region of interest" description="Disordered" evidence="2">
    <location>
        <begin position="1"/>
        <end position="26"/>
    </location>
</feature>
<evidence type="ECO:0000256" key="1">
    <source>
        <dbReference type="ARBA" id="ARBA00023063"/>
    </source>
</evidence>
<dbReference type="Pfam" id="PF02613">
    <property type="entry name" value="Nitrate_red_del"/>
    <property type="match status" value="1"/>
</dbReference>
<sequence length="252" mass="27168">MSPRWWSLGRSKPGESPESRDPGLRRDDEGASVIAAKAGISAATLGADPAVICQAAAMLLAYPEPELLERIDLVQAALTDTGALKQFRPVLAHLRGAPLGELQSYHVQEFDLSRRHALHLSYWTDGDTRRRGEVLASIKAVYRESGLLVDTAGELPDHLPMVLEFTAADPERGLALLNRFRASLELIRLGLLADDLPHAGVLVAVCDLLPGASPQTRAEVQARFGQVQPIELVGLDPSLPSGLALVDARSLR</sequence>
<keyword evidence="1" id="KW-0534">Nitrate assimilation</keyword>
<name>A0A2N9JJU8_9ACTN</name>
<dbReference type="EMBL" id="LT985188">
    <property type="protein sequence ID" value="SPD87699.1"/>
    <property type="molecule type" value="Genomic_DNA"/>
</dbReference>
<dbReference type="Proteomes" id="UP000238164">
    <property type="component" value="Chromosome 1"/>
</dbReference>
<dbReference type="GO" id="GO:0051082">
    <property type="term" value="F:unfolded protein binding"/>
    <property type="evidence" value="ECO:0007669"/>
    <property type="project" value="InterPro"/>
</dbReference>
<dbReference type="AlphaFoldDB" id="A0A2N9JJU8"/>
<dbReference type="GO" id="GO:0042128">
    <property type="term" value="P:nitrate assimilation"/>
    <property type="evidence" value="ECO:0007669"/>
    <property type="project" value="UniProtKB-KW"/>
</dbReference>
<dbReference type="SUPFAM" id="SSF89155">
    <property type="entry name" value="TorD-like"/>
    <property type="match status" value="1"/>
</dbReference>
<reference evidence="3 4" key="1">
    <citation type="submission" date="2018-02" db="EMBL/GenBank/DDBJ databases">
        <authorList>
            <person name="Cohen D.B."/>
            <person name="Kent A.D."/>
        </authorList>
    </citation>
    <scope>NUCLEOTIDE SEQUENCE [LARGE SCALE GENOMIC DNA]</scope>
    <source>
        <strain evidence="3">1</strain>
    </source>
</reference>
<dbReference type="PANTHER" id="PTHR43680:SF2">
    <property type="entry name" value="NITRATE REDUCTASE MOLYBDENUM COFACTOR ASSEMBLY CHAPERONE NARJ"/>
    <property type="match status" value="1"/>
</dbReference>
<dbReference type="Gene3D" id="1.10.3480.10">
    <property type="entry name" value="TorD-like"/>
    <property type="match status" value="1"/>
</dbReference>
<dbReference type="InterPro" id="IPR003765">
    <property type="entry name" value="NO3_reductase_chaperone_NarJ"/>
</dbReference>
<dbReference type="NCBIfam" id="TIGR00684">
    <property type="entry name" value="narJ"/>
    <property type="match status" value="1"/>
</dbReference>
<organism evidence="3 4">
    <name type="scientific">Micropruina glycogenica</name>
    <dbReference type="NCBI Taxonomy" id="75385"/>
    <lineage>
        <taxon>Bacteria</taxon>
        <taxon>Bacillati</taxon>
        <taxon>Actinomycetota</taxon>
        <taxon>Actinomycetes</taxon>
        <taxon>Propionibacteriales</taxon>
        <taxon>Nocardioidaceae</taxon>
        <taxon>Micropruina</taxon>
    </lineage>
</organism>
<dbReference type="InterPro" id="IPR020945">
    <property type="entry name" value="DMSO/NO3_reduct_chaperone"/>
</dbReference>
<keyword evidence="4" id="KW-1185">Reference proteome</keyword>
<evidence type="ECO:0000313" key="3">
    <source>
        <dbReference type="EMBL" id="SPD87699.1"/>
    </source>
</evidence>
<dbReference type="PANTHER" id="PTHR43680">
    <property type="entry name" value="NITRATE REDUCTASE MOLYBDENUM COFACTOR ASSEMBLY CHAPERONE"/>
    <property type="match status" value="1"/>
</dbReference>
<dbReference type="GO" id="GO:0051131">
    <property type="term" value="P:chaperone-mediated protein complex assembly"/>
    <property type="evidence" value="ECO:0007669"/>
    <property type="project" value="InterPro"/>
</dbReference>
<dbReference type="InterPro" id="IPR036411">
    <property type="entry name" value="TorD-like_sf"/>
</dbReference>
<dbReference type="RefSeq" id="WP_197709932.1">
    <property type="nucleotide sequence ID" value="NZ_BAAAGO010000031.1"/>
</dbReference>
<evidence type="ECO:0000256" key="2">
    <source>
        <dbReference type="SAM" id="MobiDB-lite"/>
    </source>
</evidence>
<accession>A0A2N9JJU8</accession>